<dbReference type="EMBL" id="CP095045">
    <property type="protein sequence ID" value="UOQ55879.1"/>
    <property type="molecule type" value="Genomic_DNA"/>
</dbReference>
<feature type="transmembrane region" description="Helical" evidence="10">
    <location>
        <begin position="422"/>
        <end position="440"/>
    </location>
</feature>
<protein>
    <submittedName>
        <fullName evidence="12">MFS transporter</fullName>
    </submittedName>
</protein>
<dbReference type="SUPFAM" id="SSF103473">
    <property type="entry name" value="MFS general substrate transporter"/>
    <property type="match status" value="1"/>
</dbReference>
<dbReference type="PANTHER" id="PTHR43528:SF1">
    <property type="entry name" value="ALPHA-KETOGLUTARATE PERMEASE"/>
    <property type="match status" value="1"/>
</dbReference>
<evidence type="ECO:0000256" key="7">
    <source>
        <dbReference type="ARBA" id="ARBA00022989"/>
    </source>
</evidence>
<dbReference type="InterPro" id="IPR005828">
    <property type="entry name" value="MFS_sugar_transport-like"/>
</dbReference>
<evidence type="ECO:0000256" key="9">
    <source>
        <dbReference type="SAM" id="MobiDB-lite"/>
    </source>
</evidence>
<keyword evidence="8 10" id="KW-0472">Membrane</keyword>
<comment type="subcellular location">
    <subcellularLocation>
        <location evidence="1">Cell membrane</location>
        <topology evidence="1">Multi-pass membrane protein</topology>
    </subcellularLocation>
</comment>
<evidence type="ECO:0000256" key="8">
    <source>
        <dbReference type="ARBA" id="ARBA00023136"/>
    </source>
</evidence>
<feature type="transmembrane region" description="Helical" evidence="10">
    <location>
        <begin position="208"/>
        <end position="227"/>
    </location>
</feature>
<organism evidence="12 13">
    <name type="scientific">Leucobacter allii</name>
    <dbReference type="NCBI Taxonomy" id="2932247"/>
    <lineage>
        <taxon>Bacteria</taxon>
        <taxon>Bacillati</taxon>
        <taxon>Actinomycetota</taxon>
        <taxon>Actinomycetes</taxon>
        <taxon>Micrococcales</taxon>
        <taxon>Microbacteriaceae</taxon>
        <taxon>Leucobacter</taxon>
    </lineage>
</organism>
<feature type="transmembrane region" description="Helical" evidence="10">
    <location>
        <begin position="108"/>
        <end position="125"/>
    </location>
</feature>
<evidence type="ECO:0000256" key="2">
    <source>
        <dbReference type="ARBA" id="ARBA00008240"/>
    </source>
</evidence>
<keyword evidence="13" id="KW-1185">Reference proteome</keyword>
<dbReference type="PROSITE" id="PS00217">
    <property type="entry name" value="SUGAR_TRANSPORT_2"/>
    <property type="match status" value="1"/>
</dbReference>
<feature type="transmembrane region" description="Helical" evidence="10">
    <location>
        <begin position="395"/>
        <end position="416"/>
    </location>
</feature>
<dbReference type="PANTHER" id="PTHR43528">
    <property type="entry name" value="ALPHA-KETOGLUTARATE PERMEASE"/>
    <property type="match status" value="1"/>
</dbReference>
<evidence type="ECO:0000256" key="3">
    <source>
        <dbReference type="ARBA" id="ARBA00022448"/>
    </source>
</evidence>
<feature type="transmembrane region" description="Helical" evidence="10">
    <location>
        <begin position="37"/>
        <end position="63"/>
    </location>
</feature>
<feature type="transmembrane region" description="Helical" evidence="10">
    <location>
        <begin position="172"/>
        <end position="196"/>
    </location>
</feature>
<dbReference type="PROSITE" id="PS00216">
    <property type="entry name" value="SUGAR_TRANSPORT_1"/>
    <property type="match status" value="1"/>
</dbReference>
<accession>A0ABY4FGX2</accession>
<feature type="transmembrane region" description="Helical" evidence="10">
    <location>
        <begin position="327"/>
        <end position="346"/>
    </location>
</feature>
<comment type="similarity">
    <text evidence="2">Belongs to the major facilitator superfamily. Metabolite:H+ Symporter (MHS) family (TC 2.A.1.6) family.</text>
</comment>
<dbReference type="Proteomes" id="UP000831786">
    <property type="component" value="Chromosome"/>
</dbReference>
<keyword evidence="3" id="KW-0813">Transport</keyword>
<dbReference type="InterPro" id="IPR020846">
    <property type="entry name" value="MFS_dom"/>
</dbReference>
<keyword evidence="6" id="KW-0769">Symport</keyword>
<dbReference type="PROSITE" id="PS50850">
    <property type="entry name" value="MFS"/>
    <property type="match status" value="1"/>
</dbReference>
<evidence type="ECO:0000256" key="4">
    <source>
        <dbReference type="ARBA" id="ARBA00022475"/>
    </source>
</evidence>
<dbReference type="InterPro" id="IPR051084">
    <property type="entry name" value="H+-coupled_symporters"/>
</dbReference>
<reference evidence="12 13" key="1">
    <citation type="submission" date="2022-04" db="EMBL/GenBank/DDBJ databases">
        <title>Leucobacter sp. isolated from rhizosphere of garlic.</title>
        <authorList>
            <person name="Won M."/>
            <person name="Lee C.-M."/>
            <person name="Woen H.-Y."/>
            <person name="Kwon S.-W."/>
        </authorList>
    </citation>
    <scope>NUCLEOTIDE SEQUENCE [LARGE SCALE GENOMIC DNA]</scope>
    <source>
        <strain evidence="12 13">H21R-40</strain>
    </source>
</reference>
<keyword evidence="7 10" id="KW-1133">Transmembrane helix</keyword>
<keyword evidence="5 10" id="KW-0812">Transmembrane</keyword>
<feature type="transmembrane region" description="Helical" evidence="10">
    <location>
        <begin position="260"/>
        <end position="278"/>
    </location>
</feature>
<evidence type="ECO:0000256" key="1">
    <source>
        <dbReference type="ARBA" id="ARBA00004651"/>
    </source>
</evidence>
<dbReference type="RefSeq" id="WP_244689316.1">
    <property type="nucleotide sequence ID" value="NZ_CP095044.1"/>
</dbReference>
<feature type="transmembrane region" description="Helical" evidence="10">
    <location>
        <begin position="131"/>
        <end position="151"/>
    </location>
</feature>
<evidence type="ECO:0000259" key="11">
    <source>
        <dbReference type="PROSITE" id="PS50850"/>
    </source>
</evidence>
<evidence type="ECO:0000313" key="12">
    <source>
        <dbReference type="EMBL" id="UOQ55879.1"/>
    </source>
</evidence>
<evidence type="ECO:0000256" key="6">
    <source>
        <dbReference type="ARBA" id="ARBA00022847"/>
    </source>
</evidence>
<evidence type="ECO:0000256" key="5">
    <source>
        <dbReference type="ARBA" id="ARBA00022692"/>
    </source>
</evidence>
<evidence type="ECO:0000313" key="13">
    <source>
        <dbReference type="Proteomes" id="UP000831786"/>
    </source>
</evidence>
<gene>
    <name evidence="12" type="ORF">MUN78_09175</name>
</gene>
<sequence>MQSTETSTPDRGDAQAATPRSDTELLTLPKSEQRKRLAAVGIGNFMEWFDFAIYGYFAAIIGAQFFPSGDPTAEMLSSLAVFAVGFVSRPVGALFLGPIGDKFGRRTVLIITVLSMGIITALIGLTPSYAAIGIAAPILVVILRLLQGMMVGGEWTSAAAYIGESAPKRKRALFASLVTATAGLAFLVGTIVAALLTAALSEEALASWGWRVPFLASLVMAIVAVYIRRKLEDTPVYQELERKRAVGAVEATSRGLKVRAFIMTLAFSGIFGVSLYYFVTYSNNHLTGPVGMPRIDALIATGAAMVLYVIFNPLVGMLSDRVGRRPVLLTGVIGLILWSLPAFFLMNTGVPALAFIGLVVFSFFVACCAVMNNVLLVEVFPASVRSTGSALGYNVAYALLAGPGPLIAAALVAGTGLLVSPAFYVIAVAVVALAVLWPMLKETKDVDISHG</sequence>
<feature type="region of interest" description="Disordered" evidence="9">
    <location>
        <begin position="1"/>
        <end position="23"/>
    </location>
</feature>
<name>A0ABY4FGX2_9MICO</name>
<dbReference type="Pfam" id="PF00083">
    <property type="entry name" value="Sugar_tr"/>
    <property type="match status" value="1"/>
</dbReference>
<dbReference type="Gene3D" id="1.20.1250.20">
    <property type="entry name" value="MFS general substrate transporter like domains"/>
    <property type="match status" value="2"/>
</dbReference>
<dbReference type="Pfam" id="PF07690">
    <property type="entry name" value="MFS_1"/>
    <property type="match status" value="1"/>
</dbReference>
<dbReference type="InterPro" id="IPR011701">
    <property type="entry name" value="MFS"/>
</dbReference>
<feature type="transmembrane region" description="Helical" evidence="10">
    <location>
        <begin position="352"/>
        <end position="375"/>
    </location>
</feature>
<evidence type="ECO:0000256" key="10">
    <source>
        <dbReference type="SAM" id="Phobius"/>
    </source>
</evidence>
<proteinExistence type="inferred from homology"/>
<dbReference type="InterPro" id="IPR005829">
    <property type="entry name" value="Sugar_transporter_CS"/>
</dbReference>
<keyword evidence="4" id="KW-1003">Cell membrane</keyword>
<dbReference type="InterPro" id="IPR036259">
    <property type="entry name" value="MFS_trans_sf"/>
</dbReference>
<feature type="transmembrane region" description="Helical" evidence="10">
    <location>
        <begin position="298"/>
        <end position="315"/>
    </location>
</feature>
<feature type="domain" description="Major facilitator superfamily (MFS) profile" evidence="11">
    <location>
        <begin position="36"/>
        <end position="444"/>
    </location>
</feature>
<feature type="transmembrane region" description="Helical" evidence="10">
    <location>
        <begin position="75"/>
        <end position="96"/>
    </location>
</feature>